<sequence length="207" mass="24443">MNRRKKPKFKFDRRIGENIWDTRRSSFNKRKYGPGQHGNKPKKKLTDYGIRLLAKQKMKVYYSNLTESKFKKIYLKALKLKGNVAINIVRLLEMRLDVLVHRSGLAPSFRSARQLISHGYILVNDKKIDICSYECKVGDVFRVHPNHINSELIKRNVLNSELKVPKHIECVYRYLTFKLIKLPKYDKRTYPVSMSPESVAEFYSGRY</sequence>
<dbReference type="PANTHER" id="PTHR11831">
    <property type="entry name" value="30S 40S RIBOSOMAL PROTEIN"/>
    <property type="match status" value="1"/>
</dbReference>
<evidence type="ECO:0000256" key="4">
    <source>
        <dbReference type="ARBA" id="ARBA00022980"/>
    </source>
</evidence>
<dbReference type="InterPro" id="IPR005709">
    <property type="entry name" value="Ribosomal_uS4_bac-type"/>
</dbReference>
<evidence type="ECO:0000256" key="6">
    <source>
        <dbReference type="ARBA" id="ARBA00035254"/>
    </source>
</evidence>
<comment type="similarity">
    <text evidence="1 7 8">Belongs to the universal ribosomal protein uS4 family.</text>
</comment>
<dbReference type="CDD" id="cd00165">
    <property type="entry name" value="S4"/>
    <property type="match status" value="1"/>
</dbReference>
<keyword evidence="3 7" id="KW-0694">RNA-binding</keyword>
<evidence type="ECO:0000256" key="2">
    <source>
        <dbReference type="ARBA" id="ARBA00022730"/>
    </source>
</evidence>
<dbReference type="InterPro" id="IPR001912">
    <property type="entry name" value="Ribosomal_uS4_N"/>
</dbReference>
<dbReference type="NCBIfam" id="TIGR01017">
    <property type="entry name" value="rpsD_bact"/>
    <property type="match status" value="1"/>
</dbReference>
<comment type="caution">
    <text evidence="11">The sequence shown here is derived from an EMBL/GenBank/DDBJ whole genome shotgun (WGS) entry which is preliminary data.</text>
</comment>
<dbReference type="PANTHER" id="PTHR11831:SF4">
    <property type="entry name" value="SMALL RIBOSOMAL SUBUNIT PROTEIN US4M"/>
    <property type="match status" value="1"/>
</dbReference>
<feature type="domain" description="RNA-binding S4" evidence="9">
    <location>
        <begin position="94"/>
        <end position="158"/>
    </location>
</feature>
<accession>A0ABX4MH33</accession>
<dbReference type="SMART" id="SM01390">
    <property type="entry name" value="Ribosomal_S4"/>
    <property type="match status" value="1"/>
</dbReference>
<dbReference type="InterPro" id="IPR002942">
    <property type="entry name" value="S4_RNA-bd"/>
</dbReference>
<comment type="function">
    <text evidence="7">With S5 and S12 plays an important role in translational accuracy.</text>
</comment>
<keyword evidence="12" id="KW-1185">Reference proteome</keyword>
<dbReference type="EMBL" id="NXGP01000060">
    <property type="protein sequence ID" value="PIM95718.1"/>
    <property type="molecule type" value="Genomic_DNA"/>
</dbReference>
<evidence type="ECO:0000256" key="7">
    <source>
        <dbReference type="HAMAP-Rule" id="MF_01306"/>
    </source>
</evidence>
<name>A0ABX4MH33_9HYPH</name>
<dbReference type="Pfam" id="PF01479">
    <property type="entry name" value="S4"/>
    <property type="match status" value="1"/>
</dbReference>
<reference evidence="11" key="1">
    <citation type="submission" date="2017-09" db="EMBL/GenBank/DDBJ databases">
        <authorList>
            <person name="Campbell M.A."/>
            <person name="Lukasik P."/>
            <person name="Simon C."/>
            <person name="McCutcheon J.P."/>
        </authorList>
    </citation>
    <scope>NUCLEOTIDE SEQUENCE [LARGE SCALE GENOMIC DNA]</scope>
    <source>
        <strain evidence="11">TRYCRA</strain>
    </source>
</reference>
<dbReference type="Gene3D" id="3.10.290.10">
    <property type="entry name" value="RNA-binding S4 domain"/>
    <property type="match status" value="1"/>
</dbReference>
<dbReference type="SMART" id="SM00363">
    <property type="entry name" value="S4"/>
    <property type="match status" value="1"/>
</dbReference>
<comment type="subunit">
    <text evidence="7">Part of the 30S ribosomal subunit. Contacts protein S5. The interaction surface between S4 and S5 is involved in control of translational fidelity.</text>
</comment>
<protein>
    <recommendedName>
        <fullName evidence="6 7">Small ribosomal subunit protein uS4</fullName>
    </recommendedName>
</protein>
<dbReference type="Proteomes" id="UP000228979">
    <property type="component" value="Unassembled WGS sequence"/>
</dbReference>
<comment type="function">
    <text evidence="7">One of the primary rRNA binding proteins, it binds directly to 16S rRNA where it nucleates assembly of the body of the 30S subunit.</text>
</comment>
<evidence type="ECO:0000259" key="9">
    <source>
        <dbReference type="SMART" id="SM00363"/>
    </source>
</evidence>
<gene>
    <name evidence="7 11" type="primary">rpsD</name>
    <name evidence="11" type="ORF">trycra_117</name>
</gene>
<keyword evidence="5 7" id="KW-0687">Ribonucleoprotein</keyword>
<organism evidence="11 12">
    <name type="scientific">Candidatus Hodgkinia cicadicola</name>
    <dbReference type="NCBI Taxonomy" id="573658"/>
    <lineage>
        <taxon>Bacteria</taxon>
        <taxon>Pseudomonadati</taxon>
        <taxon>Pseudomonadota</taxon>
        <taxon>Alphaproteobacteria</taxon>
        <taxon>Hyphomicrobiales</taxon>
        <taxon>Candidatus Hodgkinia</taxon>
    </lineage>
</organism>
<dbReference type="InterPro" id="IPR036986">
    <property type="entry name" value="S4_RNA-bd_sf"/>
</dbReference>
<proteinExistence type="inferred from homology"/>
<dbReference type="HAMAP" id="MF_01306_B">
    <property type="entry name" value="Ribosomal_uS4_B"/>
    <property type="match status" value="1"/>
</dbReference>
<dbReference type="InterPro" id="IPR018079">
    <property type="entry name" value="Ribosomal_uS4_CS"/>
</dbReference>
<dbReference type="PROSITE" id="PS00632">
    <property type="entry name" value="RIBOSOMAL_S4"/>
    <property type="match status" value="1"/>
</dbReference>
<evidence type="ECO:0000313" key="11">
    <source>
        <dbReference type="EMBL" id="PIM95718.1"/>
    </source>
</evidence>
<dbReference type="SUPFAM" id="SSF55174">
    <property type="entry name" value="Alpha-L RNA-binding motif"/>
    <property type="match status" value="1"/>
</dbReference>
<dbReference type="InterPro" id="IPR022801">
    <property type="entry name" value="Ribosomal_uS4"/>
</dbReference>
<dbReference type="Gene3D" id="1.10.1050.10">
    <property type="entry name" value="Ribosomal Protein S4 Delta 41, Chain A, domain 1"/>
    <property type="match status" value="1"/>
</dbReference>
<evidence type="ECO:0000256" key="8">
    <source>
        <dbReference type="RuleBase" id="RU003699"/>
    </source>
</evidence>
<keyword evidence="4 7" id="KW-0689">Ribosomal protein</keyword>
<evidence type="ECO:0000313" key="12">
    <source>
        <dbReference type="Proteomes" id="UP000228979"/>
    </source>
</evidence>
<dbReference type="NCBIfam" id="NF003717">
    <property type="entry name" value="PRK05327.1"/>
    <property type="match status" value="1"/>
</dbReference>
<keyword evidence="2 7" id="KW-0699">rRNA-binding</keyword>
<evidence type="ECO:0000256" key="5">
    <source>
        <dbReference type="ARBA" id="ARBA00023274"/>
    </source>
</evidence>
<dbReference type="PROSITE" id="PS50889">
    <property type="entry name" value="S4"/>
    <property type="match status" value="1"/>
</dbReference>
<evidence type="ECO:0000256" key="1">
    <source>
        <dbReference type="ARBA" id="ARBA00007465"/>
    </source>
</evidence>
<dbReference type="Pfam" id="PF00163">
    <property type="entry name" value="Ribosomal_S4"/>
    <property type="match status" value="1"/>
</dbReference>
<feature type="domain" description="Small ribosomal subunit protein uS4 N-terminal" evidence="10">
    <location>
        <begin position="3"/>
        <end position="93"/>
    </location>
</feature>
<evidence type="ECO:0000256" key="3">
    <source>
        <dbReference type="ARBA" id="ARBA00022884"/>
    </source>
</evidence>
<evidence type="ECO:0000259" key="10">
    <source>
        <dbReference type="SMART" id="SM01390"/>
    </source>
</evidence>